<comment type="caution">
    <text evidence="1">The sequence shown here is derived from an EMBL/GenBank/DDBJ whole genome shotgun (WGS) entry which is preliminary data.</text>
</comment>
<sequence length="82" mass="9173">MVVNDSPDKITVKKVKDLIMFLIQLGITDFTYRRRLHGGDLYGRIAASPGFLSFHDAGTEDHSIVKIRESIKKLEPESGDAL</sequence>
<reference evidence="1" key="1">
    <citation type="journal article" date="2014" name="Front. Microbiol.">
        <title>High frequency of phylogenetically diverse reductive dehalogenase-homologous genes in deep subseafloor sedimentary metagenomes.</title>
        <authorList>
            <person name="Kawai M."/>
            <person name="Futagami T."/>
            <person name="Toyoda A."/>
            <person name="Takaki Y."/>
            <person name="Nishi S."/>
            <person name="Hori S."/>
            <person name="Arai W."/>
            <person name="Tsubouchi T."/>
            <person name="Morono Y."/>
            <person name="Uchiyama I."/>
            <person name="Ito T."/>
            <person name="Fujiyama A."/>
            <person name="Inagaki F."/>
            <person name="Takami H."/>
        </authorList>
    </citation>
    <scope>NUCLEOTIDE SEQUENCE</scope>
    <source>
        <strain evidence="1">Expedition CK06-06</strain>
    </source>
</reference>
<name>X1DCJ5_9ZZZZ</name>
<dbReference type="AlphaFoldDB" id="X1DCJ5"/>
<protein>
    <submittedName>
        <fullName evidence="1">Uncharacterized protein</fullName>
    </submittedName>
</protein>
<accession>X1DCJ5</accession>
<organism evidence="1">
    <name type="scientific">marine sediment metagenome</name>
    <dbReference type="NCBI Taxonomy" id="412755"/>
    <lineage>
        <taxon>unclassified sequences</taxon>
        <taxon>metagenomes</taxon>
        <taxon>ecological metagenomes</taxon>
    </lineage>
</organism>
<gene>
    <name evidence="1" type="ORF">S01H4_62366</name>
</gene>
<evidence type="ECO:0000313" key="1">
    <source>
        <dbReference type="EMBL" id="GAH06025.1"/>
    </source>
</evidence>
<proteinExistence type="predicted"/>
<feature type="non-terminal residue" evidence="1">
    <location>
        <position position="82"/>
    </location>
</feature>
<dbReference type="EMBL" id="BART01037206">
    <property type="protein sequence ID" value="GAH06025.1"/>
    <property type="molecule type" value="Genomic_DNA"/>
</dbReference>